<keyword evidence="3" id="KW-0560">Oxidoreductase</keyword>
<accession>I4EFM9</accession>
<comment type="similarity">
    <text evidence="1">Belongs to the thioredoxin family. DsbA subfamily.</text>
</comment>
<dbReference type="PANTHER" id="PTHR13887">
    <property type="entry name" value="GLUTATHIONE S-TRANSFERASE KAPPA"/>
    <property type="match status" value="1"/>
</dbReference>
<dbReference type="EMBL" id="CAGS01000149">
    <property type="protein sequence ID" value="CCF83491.1"/>
    <property type="molecule type" value="Genomic_DNA"/>
</dbReference>
<evidence type="ECO:0000259" key="7">
    <source>
        <dbReference type="PROSITE" id="PS51352"/>
    </source>
</evidence>
<evidence type="ECO:0000256" key="5">
    <source>
        <dbReference type="ARBA" id="ARBA00023284"/>
    </source>
</evidence>
<keyword evidence="5" id="KW-0676">Redox-active center</keyword>
<dbReference type="PANTHER" id="PTHR13887:SF14">
    <property type="entry name" value="DISULFIDE BOND FORMATION PROTEIN D"/>
    <property type="match status" value="1"/>
</dbReference>
<dbReference type="Gene3D" id="3.40.30.10">
    <property type="entry name" value="Glutaredoxin"/>
    <property type="match status" value="1"/>
</dbReference>
<dbReference type="GO" id="GO:0016491">
    <property type="term" value="F:oxidoreductase activity"/>
    <property type="evidence" value="ECO:0007669"/>
    <property type="project" value="UniProtKB-KW"/>
</dbReference>
<dbReference type="OrthoDB" id="9784686at2"/>
<organism evidence="8 9">
    <name type="scientific">Nitrolancea hollandica Lb</name>
    <dbReference type="NCBI Taxonomy" id="1129897"/>
    <lineage>
        <taxon>Bacteria</taxon>
        <taxon>Pseudomonadati</taxon>
        <taxon>Thermomicrobiota</taxon>
        <taxon>Thermomicrobia</taxon>
        <taxon>Sphaerobacterales</taxon>
        <taxon>Sphaerobacterineae</taxon>
        <taxon>Sphaerobacteraceae</taxon>
        <taxon>Nitrolancea</taxon>
    </lineage>
</organism>
<gene>
    <name evidence="8" type="ORF">NITHO_2320007</name>
</gene>
<evidence type="ECO:0000256" key="6">
    <source>
        <dbReference type="SAM" id="SignalP"/>
    </source>
</evidence>
<proteinExistence type="inferred from homology"/>
<feature type="chain" id="PRO_5003689155" evidence="6">
    <location>
        <begin position="29"/>
        <end position="226"/>
    </location>
</feature>
<dbReference type="Pfam" id="PF13462">
    <property type="entry name" value="Thioredoxin_4"/>
    <property type="match status" value="1"/>
</dbReference>
<dbReference type="PROSITE" id="PS51257">
    <property type="entry name" value="PROKAR_LIPOPROTEIN"/>
    <property type="match status" value="1"/>
</dbReference>
<reference evidence="8 9" key="1">
    <citation type="journal article" date="2012" name="ISME J.">
        <title>Nitrification expanded: discovery, physiology and genomics of a nitrite-oxidizing bacterium from the phylum Chloroflexi.</title>
        <authorList>
            <person name="Sorokin D.Y."/>
            <person name="Lucker S."/>
            <person name="Vejmelkova D."/>
            <person name="Kostrikina N.A."/>
            <person name="Kleerebezem R."/>
            <person name="Rijpstra W.I."/>
            <person name="Damste J.S."/>
            <person name="Le Paslier D."/>
            <person name="Muyzer G."/>
            <person name="Wagner M."/>
            <person name="van Loosdrecht M.C."/>
            <person name="Daims H."/>
        </authorList>
    </citation>
    <scope>NUCLEOTIDE SEQUENCE [LARGE SCALE GENOMIC DNA]</scope>
    <source>
        <strain evidence="9">none</strain>
    </source>
</reference>
<dbReference type="Proteomes" id="UP000004221">
    <property type="component" value="Unassembled WGS sequence"/>
</dbReference>
<evidence type="ECO:0000256" key="1">
    <source>
        <dbReference type="ARBA" id="ARBA00005791"/>
    </source>
</evidence>
<keyword evidence="2 6" id="KW-0732">Signal</keyword>
<evidence type="ECO:0000256" key="4">
    <source>
        <dbReference type="ARBA" id="ARBA00023157"/>
    </source>
</evidence>
<dbReference type="SUPFAM" id="SSF52833">
    <property type="entry name" value="Thioredoxin-like"/>
    <property type="match status" value="1"/>
</dbReference>
<dbReference type="RefSeq" id="WP_008476696.1">
    <property type="nucleotide sequence ID" value="NZ_CAGS01000149.1"/>
</dbReference>
<dbReference type="PROSITE" id="PS51352">
    <property type="entry name" value="THIOREDOXIN_2"/>
    <property type="match status" value="1"/>
</dbReference>
<sequence>MIYSSRWIQRLLHSMKLATFTLLPVSLATSCFWQNESSHDPKVSIAPPLPDNIPTNGHTMGVPTAPVKVVEWADYQCPFCGAFARTVQPELVKAYVATGKICFEYQDFAFLGPESVLAAEAADCAMDQGNFWQYHDSLFANQGAENSGAFSPERLDEIAAEMGLDTSRFDQCLTSGSHRDEVLALRQDGIEHGIHGTPSLIVNGQKIVYQGWDSLQYAIEAALAAP</sequence>
<evidence type="ECO:0000313" key="9">
    <source>
        <dbReference type="Proteomes" id="UP000004221"/>
    </source>
</evidence>
<keyword evidence="4" id="KW-1015">Disulfide bond</keyword>
<comment type="caution">
    <text evidence="8">The sequence shown here is derived from an EMBL/GenBank/DDBJ whole genome shotgun (WGS) entry which is preliminary data.</text>
</comment>
<dbReference type="InterPro" id="IPR013766">
    <property type="entry name" value="Thioredoxin_domain"/>
</dbReference>
<keyword evidence="9" id="KW-1185">Reference proteome</keyword>
<protein>
    <submittedName>
        <fullName evidence="8">DSBA oxidoreductase</fullName>
    </submittedName>
</protein>
<dbReference type="InterPro" id="IPR012336">
    <property type="entry name" value="Thioredoxin-like_fold"/>
</dbReference>
<dbReference type="InterPro" id="IPR036249">
    <property type="entry name" value="Thioredoxin-like_sf"/>
</dbReference>
<evidence type="ECO:0000256" key="2">
    <source>
        <dbReference type="ARBA" id="ARBA00022729"/>
    </source>
</evidence>
<dbReference type="AlphaFoldDB" id="I4EFM9"/>
<feature type="signal peptide" evidence="6">
    <location>
        <begin position="1"/>
        <end position="28"/>
    </location>
</feature>
<evidence type="ECO:0000256" key="3">
    <source>
        <dbReference type="ARBA" id="ARBA00023002"/>
    </source>
</evidence>
<name>I4EFM9_9BACT</name>
<feature type="domain" description="Thioredoxin" evidence="7">
    <location>
        <begin position="11"/>
        <end position="224"/>
    </location>
</feature>
<evidence type="ECO:0000313" key="8">
    <source>
        <dbReference type="EMBL" id="CCF83491.1"/>
    </source>
</evidence>